<keyword evidence="2" id="KW-1185">Reference proteome</keyword>
<dbReference type="EMBL" id="JAVFKD010000002">
    <property type="protein sequence ID" value="KAK5997538.1"/>
    <property type="molecule type" value="Genomic_DNA"/>
</dbReference>
<proteinExistence type="predicted"/>
<sequence length="101" mass="11497">MAATPTSILQIIVTDYAETGLFFWVLAMHNSDMLVDQEIFHTKDDLTEGGQSRFVELCPSVVSFGCHTNGLIYDQEHRRVALPFFVDFIHHVLLVDDQPNM</sequence>
<evidence type="ECO:0000313" key="2">
    <source>
        <dbReference type="Proteomes" id="UP001338125"/>
    </source>
</evidence>
<accession>A0ABR0SZD2</accession>
<protein>
    <submittedName>
        <fullName evidence="1">Uncharacterized protein</fullName>
    </submittedName>
</protein>
<gene>
    <name evidence="1" type="ORF">PT974_02901</name>
</gene>
<reference evidence="1 2" key="1">
    <citation type="submission" date="2024-01" db="EMBL/GenBank/DDBJ databases">
        <title>Complete genome of Cladobotryum mycophilum ATHUM6906.</title>
        <authorList>
            <person name="Christinaki A.C."/>
            <person name="Myridakis A.I."/>
            <person name="Kouvelis V.N."/>
        </authorList>
    </citation>
    <scope>NUCLEOTIDE SEQUENCE [LARGE SCALE GENOMIC DNA]</scope>
    <source>
        <strain evidence="1 2">ATHUM6906</strain>
    </source>
</reference>
<organism evidence="1 2">
    <name type="scientific">Cladobotryum mycophilum</name>
    <dbReference type="NCBI Taxonomy" id="491253"/>
    <lineage>
        <taxon>Eukaryota</taxon>
        <taxon>Fungi</taxon>
        <taxon>Dikarya</taxon>
        <taxon>Ascomycota</taxon>
        <taxon>Pezizomycotina</taxon>
        <taxon>Sordariomycetes</taxon>
        <taxon>Hypocreomycetidae</taxon>
        <taxon>Hypocreales</taxon>
        <taxon>Hypocreaceae</taxon>
        <taxon>Cladobotryum</taxon>
    </lineage>
</organism>
<name>A0ABR0SZD2_9HYPO</name>
<evidence type="ECO:0000313" key="1">
    <source>
        <dbReference type="EMBL" id="KAK5997538.1"/>
    </source>
</evidence>
<comment type="caution">
    <text evidence="1">The sequence shown here is derived from an EMBL/GenBank/DDBJ whole genome shotgun (WGS) entry which is preliminary data.</text>
</comment>
<dbReference type="Proteomes" id="UP001338125">
    <property type="component" value="Unassembled WGS sequence"/>
</dbReference>